<reference evidence="2 3" key="1">
    <citation type="journal article" date="2017" name="Plant Biotechnol. J.">
        <title>A comprehensive draft genome sequence for lupin (Lupinus angustifolius), an emerging health food: insights into plant-microbe interactions and legume evolution.</title>
        <authorList>
            <person name="Hane J.K."/>
            <person name="Ming Y."/>
            <person name="Kamphuis L.G."/>
            <person name="Nelson M.N."/>
            <person name="Garg G."/>
            <person name="Atkins C.A."/>
            <person name="Bayer P.E."/>
            <person name="Bravo A."/>
            <person name="Bringans S."/>
            <person name="Cannon S."/>
            <person name="Edwards D."/>
            <person name="Foley R."/>
            <person name="Gao L.L."/>
            <person name="Harrison M.J."/>
            <person name="Huang W."/>
            <person name="Hurgobin B."/>
            <person name="Li S."/>
            <person name="Liu C.W."/>
            <person name="McGrath A."/>
            <person name="Morahan G."/>
            <person name="Murray J."/>
            <person name="Weller J."/>
            <person name="Jian J."/>
            <person name="Singh K.B."/>
        </authorList>
    </citation>
    <scope>NUCLEOTIDE SEQUENCE [LARGE SCALE GENOMIC DNA]</scope>
    <source>
        <strain evidence="3">cv. Tanjil</strain>
        <tissue evidence="2">Whole plant</tissue>
    </source>
</reference>
<organism evidence="2 3">
    <name type="scientific">Lupinus angustifolius</name>
    <name type="common">Narrow-leaved blue lupine</name>
    <dbReference type="NCBI Taxonomy" id="3871"/>
    <lineage>
        <taxon>Eukaryota</taxon>
        <taxon>Viridiplantae</taxon>
        <taxon>Streptophyta</taxon>
        <taxon>Embryophyta</taxon>
        <taxon>Tracheophyta</taxon>
        <taxon>Spermatophyta</taxon>
        <taxon>Magnoliopsida</taxon>
        <taxon>eudicotyledons</taxon>
        <taxon>Gunneridae</taxon>
        <taxon>Pentapetalae</taxon>
        <taxon>rosids</taxon>
        <taxon>fabids</taxon>
        <taxon>Fabales</taxon>
        <taxon>Fabaceae</taxon>
        <taxon>Papilionoideae</taxon>
        <taxon>50 kb inversion clade</taxon>
        <taxon>genistoids sensu lato</taxon>
        <taxon>core genistoids</taxon>
        <taxon>Genisteae</taxon>
        <taxon>Lupinus</taxon>
    </lineage>
</organism>
<keyword evidence="1" id="KW-1133">Transmembrane helix</keyword>
<name>A0A4P1R3V8_LUPAN</name>
<evidence type="ECO:0000256" key="1">
    <source>
        <dbReference type="SAM" id="Phobius"/>
    </source>
</evidence>
<dbReference type="Proteomes" id="UP000188354">
    <property type="component" value="Chromosome LG12"/>
</dbReference>
<evidence type="ECO:0000313" key="3">
    <source>
        <dbReference type="Proteomes" id="UP000188354"/>
    </source>
</evidence>
<dbReference type="AlphaFoldDB" id="A0A4P1R3V8"/>
<sequence length="153" mass="16927">MKKGIPFVVSRRNPNWKGIEIPNTQFPLLSQRRQRRRMVRWWQRQGAEYFPTTRLLSRVPSLPFFGSVSCGGDCDSSVMSLQGGGSRWFGLLFSSTLMGCGSGDDGSWTRRLSAVGIPTSSLAPMKVNSSPSSLFVSYSIGFGTVGLLFGFFR</sequence>
<keyword evidence="1" id="KW-0812">Transmembrane</keyword>
<feature type="transmembrane region" description="Helical" evidence="1">
    <location>
        <begin position="134"/>
        <end position="152"/>
    </location>
</feature>
<gene>
    <name evidence="2" type="ORF">TanjilG_09690</name>
</gene>
<keyword evidence="1" id="KW-0472">Membrane</keyword>
<dbReference type="Gramene" id="OIW00721">
    <property type="protein sequence ID" value="OIW00721"/>
    <property type="gene ID" value="TanjilG_09690"/>
</dbReference>
<keyword evidence="3" id="KW-1185">Reference proteome</keyword>
<accession>A0A4P1R3V8</accession>
<protein>
    <submittedName>
        <fullName evidence="2">Uncharacterized protein</fullName>
    </submittedName>
</protein>
<dbReference type="EMBL" id="CM007372">
    <property type="protein sequence ID" value="OIW00721.1"/>
    <property type="molecule type" value="Genomic_DNA"/>
</dbReference>
<proteinExistence type="predicted"/>
<evidence type="ECO:0000313" key="2">
    <source>
        <dbReference type="EMBL" id="OIW00721.1"/>
    </source>
</evidence>